<protein>
    <submittedName>
        <fullName evidence="2">Uncharacterized protein</fullName>
    </submittedName>
</protein>
<accession>A0ABN9VM20</accession>
<feature type="compositionally biased region" description="Basic and acidic residues" evidence="1">
    <location>
        <begin position="169"/>
        <end position="190"/>
    </location>
</feature>
<name>A0ABN9VM20_9DINO</name>
<feature type="region of interest" description="Disordered" evidence="1">
    <location>
        <begin position="109"/>
        <end position="211"/>
    </location>
</feature>
<feature type="compositionally biased region" description="Low complexity" evidence="1">
    <location>
        <begin position="138"/>
        <end position="148"/>
    </location>
</feature>
<evidence type="ECO:0000256" key="1">
    <source>
        <dbReference type="SAM" id="MobiDB-lite"/>
    </source>
</evidence>
<gene>
    <name evidence="2" type="ORF">PCOR1329_LOCUS59028</name>
</gene>
<feature type="non-terminal residue" evidence="2">
    <location>
        <position position="1"/>
    </location>
</feature>
<feature type="compositionally biased region" description="Basic and acidic residues" evidence="1">
    <location>
        <begin position="40"/>
        <end position="62"/>
    </location>
</feature>
<organism evidence="2 3">
    <name type="scientific">Prorocentrum cordatum</name>
    <dbReference type="NCBI Taxonomy" id="2364126"/>
    <lineage>
        <taxon>Eukaryota</taxon>
        <taxon>Sar</taxon>
        <taxon>Alveolata</taxon>
        <taxon>Dinophyceae</taxon>
        <taxon>Prorocentrales</taxon>
        <taxon>Prorocentraceae</taxon>
        <taxon>Prorocentrum</taxon>
    </lineage>
</organism>
<comment type="caution">
    <text evidence="2">The sequence shown here is derived from an EMBL/GenBank/DDBJ whole genome shotgun (WGS) entry which is preliminary data.</text>
</comment>
<dbReference type="EMBL" id="CAUYUJ010017348">
    <property type="protein sequence ID" value="CAK0873981.1"/>
    <property type="molecule type" value="Genomic_DNA"/>
</dbReference>
<evidence type="ECO:0000313" key="2">
    <source>
        <dbReference type="EMBL" id="CAK0873981.1"/>
    </source>
</evidence>
<evidence type="ECO:0000313" key="3">
    <source>
        <dbReference type="Proteomes" id="UP001189429"/>
    </source>
</evidence>
<reference evidence="2" key="1">
    <citation type="submission" date="2023-10" db="EMBL/GenBank/DDBJ databases">
        <authorList>
            <person name="Chen Y."/>
            <person name="Shah S."/>
            <person name="Dougan E. K."/>
            <person name="Thang M."/>
            <person name="Chan C."/>
        </authorList>
    </citation>
    <scope>NUCLEOTIDE SEQUENCE [LARGE SCALE GENOMIC DNA]</scope>
</reference>
<feature type="region of interest" description="Disordered" evidence="1">
    <location>
        <begin position="31"/>
        <end position="62"/>
    </location>
</feature>
<dbReference type="Proteomes" id="UP001189429">
    <property type="component" value="Unassembled WGS sequence"/>
</dbReference>
<keyword evidence="3" id="KW-1185">Reference proteome</keyword>
<proteinExistence type="predicted"/>
<sequence length="260" mass="27733">TGVSALDQSIAESEAKIEALGSSIKELSEKKASTEAALQEPEHTASRAEAKETMSKATALRDTESKAALKFKSESDINISAIAAAVKAIENGMSGSFLQTSSANKLRQYAMEKATMSDTDRQERRPCCPSSPPPATTPPRAARSSASGDGRRNGRRPGGRPEGGGRGAGELRPDDGGQDEGGEHTHRADRGGPMTRLGEVSVMLGEDGNDLEETKDTLAEDTQYLAELKKGCATKEAEWEARCKVRAEESLSRCRRPSRP</sequence>